<reference evidence="1 2" key="1">
    <citation type="submission" date="2015-06" db="EMBL/GenBank/DDBJ databases">
        <title>Marinobacter subterrani, a genetically tractable neutrophilic iron-oxidizing strain isolated from the Soudan Iron Mine.</title>
        <authorList>
            <person name="Bonis B.M."/>
            <person name="Gralnick J.A."/>
        </authorList>
    </citation>
    <scope>NUCLEOTIDE SEQUENCE [LARGE SCALE GENOMIC DNA]</scope>
    <source>
        <strain evidence="1 2">JG233</strain>
    </source>
</reference>
<dbReference type="OrthoDB" id="6078175at2"/>
<evidence type="ECO:0000313" key="2">
    <source>
        <dbReference type="Proteomes" id="UP000036102"/>
    </source>
</evidence>
<dbReference type="AlphaFoldDB" id="A0A0J7JC56"/>
<gene>
    <name evidence="1" type="ORF">Msub_11677</name>
</gene>
<dbReference type="PATRIC" id="fig|1658765.3.peg.1666"/>
<sequence>MTSDSAERRIKDRYPASCLKVQLRERGFLGRGKHPTPVSCLDMNRYGMAVLCPRPVEPGVRLFMDFNGKYISESRVCARVVECHPYQTGYRLSVQFSYCLDKKGYSRTVDNALSRIEGFYNRFAS</sequence>
<organism evidence="1 2">
    <name type="scientific">Marinobacter subterrani</name>
    <dbReference type="NCBI Taxonomy" id="1658765"/>
    <lineage>
        <taxon>Bacteria</taxon>
        <taxon>Pseudomonadati</taxon>
        <taxon>Pseudomonadota</taxon>
        <taxon>Gammaproteobacteria</taxon>
        <taxon>Pseudomonadales</taxon>
        <taxon>Marinobacteraceae</taxon>
        <taxon>Marinobacter</taxon>
    </lineage>
</organism>
<dbReference type="Proteomes" id="UP000036102">
    <property type="component" value="Unassembled WGS sequence"/>
</dbReference>
<dbReference type="RefSeq" id="WP_048495557.1">
    <property type="nucleotide sequence ID" value="NZ_JADQCF010000014.1"/>
</dbReference>
<comment type="caution">
    <text evidence="1">The sequence shown here is derived from an EMBL/GenBank/DDBJ whole genome shotgun (WGS) entry which is preliminary data.</text>
</comment>
<evidence type="ECO:0000313" key="1">
    <source>
        <dbReference type="EMBL" id="KMQ75469.1"/>
    </source>
</evidence>
<keyword evidence="2" id="KW-1185">Reference proteome</keyword>
<dbReference type="EMBL" id="LFBU01000001">
    <property type="protein sequence ID" value="KMQ75469.1"/>
    <property type="molecule type" value="Genomic_DNA"/>
</dbReference>
<protein>
    <submittedName>
        <fullName evidence="1">PilZ domain</fullName>
    </submittedName>
</protein>
<name>A0A0J7JC56_9GAMM</name>
<proteinExistence type="predicted"/>
<accession>A0A0J7JC56</accession>